<dbReference type="InterPro" id="IPR034193">
    <property type="entry name" value="PCSK9_ProteinaseK-like"/>
</dbReference>
<feature type="chain" id="PRO_5011965815" evidence="7">
    <location>
        <begin position="24"/>
        <end position="396"/>
    </location>
</feature>
<evidence type="ECO:0000259" key="8">
    <source>
        <dbReference type="Pfam" id="PF00082"/>
    </source>
</evidence>
<dbReference type="InterPro" id="IPR000209">
    <property type="entry name" value="Peptidase_S8/S53_dom"/>
</dbReference>
<dbReference type="InterPro" id="IPR037045">
    <property type="entry name" value="S8pro/Inhibitor_I9_sf"/>
</dbReference>
<dbReference type="GO" id="GO:0006508">
    <property type="term" value="P:proteolysis"/>
    <property type="evidence" value="ECO:0007669"/>
    <property type="project" value="UniProtKB-KW"/>
</dbReference>
<keyword evidence="11" id="KW-1185">Reference proteome</keyword>
<reference evidence="10 11" key="1">
    <citation type="submission" date="2016-07" db="EMBL/GenBank/DDBJ databases">
        <title>Pervasive Adenine N6-methylation of Active Genes in Fungi.</title>
        <authorList>
            <consortium name="DOE Joint Genome Institute"/>
            <person name="Mondo S.J."/>
            <person name="Dannebaum R.O."/>
            <person name="Kuo R.C."/>
            <person name="Labutti K."/>
            <person name="Haridas S."/>
            <person name="Kuo A."/>
            <person name="Salamov A."/>
            <person name="Ahrendt S.R."/>
            <person name="Lipzen A."/>
            <person name="Sullivan W."/>
            <person name="Andreopoulos W.B."/>
            <person name="Clum A."/>
            <person name="Lindquist E."/>
            <person name="Daum C."/>
            <person name="Ramamoorthy G.K."/>
            <person name="Gryganskyi A."/>
            <person name="Culley D."/>
            <person name="Magnuson J.K."/>
            <person name="James T.Y."/>
            <person name="O'Malley M.A."/>
            <person name="Stajich J.E."/>
            <person name="Spatafora J.W."/>
            <person name="Visel A."/>
            <person name="Grigoriev I.V."/>
        </authorList>
    </citation>
    <scope>NUCLEOTIDE SEQUENCE [LARGE SCALE GENOMIC DNA]</scope>
    <source>
        <strain evidence="10 11">PL171</strain>
    </source>
</reference>
<evidence type="ECO:0000256" key="1">
    <source>
        <dbReference type="ARBA" id="ARBA00011073"/>
    </source>
</evidence>
<dbReference type="Pfam" id="PF00082">
    <property type="entry name" value="Peptidase_S8"/>
    <property type="match status" value="1"/>
</dbReference>
<dbReference type="InterPro" id="IPR050131">
    <property type="entry name" value="Peptidase_S8_subtilisin-like"/>
</dbReference>
<evidence type="ECO:0000256" key="5">
    <source>
        <dbReference type="PROSITE-ProRule" id="PRU01240"/>
    </source>
</evidence>
<feature type="active site" description="Charge relay system" evidence="5">
    <location>
        <position position="341"/>
    </location>
</feature>
<dbReference type="PROSITE" id="PS00138">
    <property type="entry name" value="SUBTILASE_SER"/>
    <property type="match status" value="1"/>
</dbReference>
<feature type="domain" description="Inhibitor I9" evidence="9">
    <location>
        <begin position="31"/>
        <end position="106"/>
    </location>
</feature>
<dbReference type="FunFam" id="3.40.50.200:FF:000014">
    <property type="entry name" value="Proteinase K"/>
    <property type="match status" value="1"/>
</dbReference>
<comment type="similarity">
    <text evidence="1 5 6">Belongs to the peptidase S8 family.</text>
</comment>
<dbReference type="PANTHER" id="PTHR43806:SF11">
    <property type="entry name" value="CEREVISIN-RELATED"/>
    <property type="match status" value="1"/>
</dbReference>
<evidence type="ECO:0000313" key="10">
    <source>
        <dbReference type="EMBL" id="ORZ35398.1"/>
    </source>
</evidence>
<dbReference type="CDD" id="cd04077">
    <property type="entry name" value="Peptidases_S8_PCSK9_ProteinaseK_like"/>
    <property type="match status" value="1"/>
</dbReference>
<evidence type="ECO:0000256" key="7">
    <source>
        <dbReference type="SAM" id="SignalP"/>
    </source>
</evidence>
<feature type="active site" description="Charge relay system" evidence="5">
    <location>
        <position position="155"/>
    </location>
</feature>
<keyword evidence="2 5" id="KW-0645">Protease</keyword>
<keyword evidence="7" id="KW-0732">Signal</keyword>
<proteinExistence type="inferred from homology"/>
<dbReference type="InterPro" id="IPR022398">
    <property type="entry name" value="Peptidase_S8_His-AS"/>
</dbReference>
<feature type="domain" description="Peptidase S8/S53" evidence="8">
    <location>
        <begin position="146"/>
        <end position="382"/>
    </location>
</feature>
<evidence type="ECO:0000256" key="6">
    <source>
        <dbReference type="RuleBase" id="RU003355"/>
    </source>
</evidence>
<dbReference type="SUPFAM" id="SSF52743">
    <property type="entry name" value="Subtilisin-like"/>
    <property type="match status" value="1"/>
</dbReference>
<evidence type="ECO:0000256" key="3">
    <source>
        <dbReference type="ARBA" id="ARBA00022801"/>
    </source>
</evidence>
<dbReference type="Pfam" id="PF05922">
    <property type="entry name" value="Inhibitor_I9"/>
    <property type="match status" value="1"/>
</dbReference>
<dbReference type="PRINTS" id="PR00723">
    <property type="entry name" value="SUBTILISIN"/>
</dbReference>
<dbReference type="Gene3D" id="3.30.70.80">
    <property type="entry name" value="Peptidase S8 propeptide/proteinase inhibitor I9"/>
    <property type="match status" value="1"/>
</dbReference>
<dbReference type="PANTHER" id="PTHR43806">
    <property type="entry name" value="PEPTIDASE S8"/>
    <property type="match status" value="1"/>
</dbReference>
<dbReference type="GO" id="GO:0004252">
    <property type="term" value="F:serine-type endopeptidase activity"/>
    <property type="evidence" value="ECO:0007669"/>
    <property type="project" value="UniProtKB-UniRule"/>
</dbReference>
<dbReference type="GO" id="GO:0005615">
    <property type="term" value="C:extracellular space"/>
    <property type="evidence" value="ECO:0007669"/>
    <property type="project" value="TreeGrafter"/>
</dbReference>
<dbReference type="InterPro" id="IPR023827">
    <property type="entry name" value="Peptidase_S8_Asp-AS"/>
</dbReference>
<protein>
    <submittedName>
        <fullName evidence="10">Peptidase S8/S53 domain-containing protein</fullName>
    </submittedName>
</protein>
<dbReference type="PROSITE" id="PS00136">
    <property type="entry name" value="SUBTILASE_ASP"/>
    <property type="match status" value="1"/>
</dbReference>
<feature type="signal peptide" evidence="7">
    <location>
        <begin position="1"/>
        <end position="23"/>
    </location>
</feature>
<organism evidence="10 11">
    <name type="scientific">Catenaria anguillulae PL171</name>
    <dbReference type="NCBI Taxonomy" id="765915"/>
    <lineage>
        <taxon>Eukaryota</taxon>
        <taxon>Fungi</taxon>
        <taxon>Fungi incertae sedis</taxon>
        <taxon>Blastocladiomycota</taxon>
        <taxon>Blastocladiomycetes</taxon>
        <taxon>Blastocladiales</taxon>
        <taxon>Catenariaceae</taxon>
        <taxon>Catenaria</taxon>
    </lineage>
</organism>
<dbReference type="InterPro" id="IPR010259">
    <property type="entry name" value="S8pro/Inhibitor_I9"/>
</dbReference>
<sequence length="396" mass="41723">MTRISIILLLLVSLAHLLASTNGAPTATPTKYIITLKPTVNQHLFTRSLHAELAASAESASLNRIHDEYSIADHFKAYTGTFSPSIIAKLRQHSAVEAIEPDGIVHAFGTGGSKRQDNPLSWGLARVSQRENPKYPGAYVYPAHGGDGVDVYVIDTGIMANHTDFEGRASHAWSAVKSWPETDDNGHGTHVASTIAGRLHGLAKRSRLHGVKVLSATGSGSIFGVLGGIRFVADQAQRQGNKTVIANMSLGGAFNFAVNRAVAAAARVGVMFAFAAGNEAGDACDVSLASSPYGVTVAAGVRNETVAWFSNWGRCVDVIAPGFNITAAYIDGGVETWSGTSMASPHVAGALALILANDPMQTPEQVKAKLLSATTNGTIQGDLRETPNRVLYVQPE</sequence>
<dbReference type="Proteomes" id="UP000193411">
    <property type="component" value="Unassembled WGS sequence"/>
</dbReference>
<accession>A0A1Y2HLD1</accession>
<dbReference type="PROSITE" id="PS51892">
    <property type="entry name" value="SUBTILASE"/>
    <property type="match status" value="1"/>
</dbReference>
<dbReference type="EMBL" id="MCFL01000022">
    <property type="protein sequence ID" value="ORZ35398.1"/>
    <property type="molecule type" value="Genomic_DNA"/>
</dbReference>
<keyword evidence="4 5" id="KW-0720">Serine protease</keyword>
<dbReference type="OrthoDB" id="206201at2759"/>
<feature type="active site" description="Charge relay system" evidence="5">
    <location>
        <position position="187"/>
    </location>
</feature>
<evidence type="ECO:0000256" key="4">
    <source>
        <dbReference type="ARBA" id="ARBA00022825"/>
    </source>
</evidence>
<name>A0A1Y2HLD1_9FUNG</name>
<evidence type="ECO:0000259" key="9">
    <source>
        <dbReference type="Pfam" id="PF05922"/>
    </source>
</evidence>
<dbReference type="InterPro" id="IPR015500">
    <property type="entry name" value="Peptidase_S8_subtilisin-rel"/>
</dbReference>
<dbReference type="SUPFAM" id="SSF54897">
    <property type="entry name" value="Protease propeptides/inhibitors"/>
    <property type="match status" value="1"/>
</dbReference>
<dbReference type="AlphaFoldDB" id="A0A1Y2HLD1"/>
<dbReference type="Gene3D" id="3.40.50.200">
    <property type="entry name" value="Peptidase S8/S53 domain"/>
    <property type="match status" value="1"/>
</dbReference>
<evidence type="ECO:0000256" key="2">
    <source>
        <dbReference type="ARBA" id="ARBA00022670"/>
    </source>
</evidence>
<dbReference type="STRING" id="765915.A0A1Y2HLD1"/>
<dbReference type="InterPro" id="IPR023828">
    <property type="entry name" value="Peptidase_S8_Ser-AS"/>
</dbReference>
<dbReference type="PROSITE" id="PS00137">
    <property type="entry name" value="SUBTILASE_HIS"/>
    <property type="match status" value="1"/>
</dbReference>
<evidence type="ECO:0000313" key="11">
    <source>
        <dbReference type="Proteomes" id="UP000193411"/>
    </source>
</evidence>
<gene>
    <name evidence="10" type="ORF">BCR44DRAFT_1389720</name>
</gene>
<comment type="caution">
    <text evidence="10">The sequence shown here is derived from an EMBL/GenBank/DDBJ whole genome shotgun (WGS) entry which is preliminary data.</text>
</comment>
<keyword evidence="3 5" id="KW-0378">Hydrolase</keyword>
<dbReference type="InterPro" id="IPR036852">
    <property type="entry name" value="Peptidase_S8/S53_dom_sf"/>
</dbReference>